<evidence type="ECO:0000313" key="1">
    <source>
        <dbReference type="EMBL" id="RIE03832.1"/>
    </source>
</evidence>
<name>A0A398CNE0_9BACL</name>
<sequence>MNIDNPESFYCIVCNRMYRQDKAYLLFRTGFFRVMYPLGCCLSCRAAIQFDEGRFKPIAKDQS</sequence>
<comment type="caution">
    <text evidence="1">The sequence shown here is derived from an EMBL/GenBank/DDBJ whole genome shotgun (WGS) entry which is preliminary data.</text>
</comment>
<dbReference type="AlphaFoldDB" id="A0A398CNE0"/>
<dbReference type="Proteomes" id="UP000266340">
    <property type="component" value="Unassembled WGS sequence"/>
</dbReference>
<organism evidence="1 2">
    <name type="scientific">Cohnella faecalis</name>
    <dbReference type="NCBI Taxonomy" id="2315694"/>
    <lineage>
        <taxon>Bacteria</taxon>
        <taxon>Bacillati</taxon>
        <taxon>Bacillota</taxon>
        <taxon>Bacilli</taxon>
        <taxon>Bacillales</taxon>
        <taxon>Paenibacillaceae</taxon>
        <taxon>Cohnella</taxon>
    </lineage>
</organism>
<keyword evidence="2" id="KW-1185">Reference proteome</keyword>
<gene>
    <name evidence="1" type="ORF">D3H35_09775</name>
</gene>
<proteinExistence type="predicted"/>
<dbReference type="EMBL" id="QXJM01000030">
    <property type="protein sequence ID" value="RIE03832.1"/>
    <property type="molecule type" value="Genomic_DNA"/>
</dbReference>
<protein>
    <submittedName>
        <fullName evidence="1">Uncharacterized protein</fullName>
    </submittedName>
</protein>
<evidence type="ECO:0000313" key="2">
    <source>
        <dbReference type="Proteomes" id="UP000266340"/>
    </source>
</evidence>
<reference evidence="1 2" key="1">
    <citation type="submission" date="2018-09" db="EMBL/GenBank/DDBJ databases">
        <title>Cohnella cavernae sp. nov., isolated from a karst cave.</title>
        <authorList>
            <person name="Zhu H."/>
        </authorList>
    </citation>
    <scope>NUCLEOTIDE SEQUENCE [LARGE SCALE GENOMIC DNA]</scope>
    <source>
        <strain evidence="1 2">K2E09-144</strain>
    </source>
</reference>
<accession>A0A398CNE0</accession>